<gene>
    <name evidence="5" type="ORF">ACA1_278930</name>
</gene>
<dbReference type="PROSITE" id="PS50102">
    <property type="entry name" value="RRM"/>
    <property type="match status" value="1"/>
</dbReference>
<dbReference type="VEuPathDB" id="AmoebaDB:ACA1_278930"/>
<dbReference type="InterPro" id="IPR000504">
    <property type="entry name" value="RRM_dom"/>
</dbReference>
<keyword evidence="6" id="KW-1185">Reference proteome</keyword>
<dbReference type="GO" id="GO:0003723">
    <property type="term" value="F:RNA binding"/>
    <property type="evidence" value="ECO:0007669"/>
    <property type="project" value="UniProtKB-UniRule"/>
</dbReference>
<name>L8H6P8_ACACF</name>
<feature type="region of interest" description="Disordered" evidence="3">
    <location>
        <begin position="296"/>
        <end position="607"/>
    </location>
</feature>
<dbReference type="InterPro" id="IPR012677">
    <property type="entry name" value="Nucleotide-bd_a/b_plait_sf"/>
</dbReference>
<dbReference type="Pfam" id="PF00076">
    <property type="entry name" value="RRM_1"/>
    <property type="match status" value="1"/>
</dbReference>
<evidence type="ECO:0000256" key="3">
    <source>
        <dbReference type="SAM" id="MobiDB-lite"/>
    </source>
</evidence>
<feature type="region of interest" description="Disordered" evidence="3">
    <location>
        <begin position="1"/>
        <end position="44"/>
    </location>
</feature>
<keyword evidence="1 2" id="KW-0694">RNA-binding</keyword>
<dbReference type="KEGG" id="acan:ACA1_278930"/>
<feature type="compositionally biased region" description="Low complexity" evidence="3">
    <location>
        <begin position="626"/>
        <end position="639"/>
    </location>
</feature>
<dbReference type="Gene3D" id="3.30.70.330">
    <property type="match status" value="1"/>
</dbReference>
<protein>
    <submittedName>
        <fullName evidence="5">RNA recognition motif domain containing protein</fullName>
    </submittedName>
</protein>
<feature type="compositionally biased region" description="Basic and acidic residues" evidence="3">
    <location>
        <begin position="396"/>
        <end position="490"/>
    </location>
</feature>
<evidence type="ECO:0000313" key="6">
    <source>
        <dbReference type="Proteomes" id="UP000011083"/>
    </source>
</evidence>
<feature type="compositionally biased region" description="Low complexity" evidence="3">
    <location>
        <begin position="367"/>
        <end position="377"/>
    </location>
</feature>
<feature type="region of interest" description="Disordered" evidence="3">
    <location>
        <begin position="232"/>
        <end position="283"/>
    </location>
</feature>
<dbReference type="Proteomes" id="UP000011083">
    <property type="component" value="Unassembled WGS sequence"/>
</dbReference>
<feature type="compositionally biased region" description="Basic residues" evidence="3">
    <location>
        <begin position="694"/>
        <end position="703"/>
    </location>
</feature>
<feature type="compositionally biased region" description="Basic and acidic residues" evidence="3">
    <location>
        <begin position="335"/>
        <end position="349"/>
    </location>
</feature>
<dbReference type="OMA" id="HANRNDN"/>
<dbReference type="SMART" id="SM00360">
    <property type="entry name" value="RRM"/>
    <property type="match status" value="1"/>
</dbReference>
<feature type="compositionally biased region" description="Low complexity" evidence="3">
    <location>
        <begin position="517"/>
        <end position="531"/>
    </location>
</feature>
<feature type="compositionally biased region" description="Acidic residues" evidence="3">
    <location>
        <begin position="310"/>
        <end position="334"/>
    </location>
</feature>
<dbReference type="EMBL" id="KB007908">
    <property type="protein sequence ID" value="ELR20922.1"/>
    <property type="molecule type" value="Genomic_DNA"/>
</dbReference>
<dbReference type="OrthoDB" id="21643at2759"/>
<feature type="compositionally biased region" description="Low complexity" evidence="3">
    <location>
        <begin position="232"/>
        <end position="254"/>
    </location>
</feature>
<dbReference type="RefSeq" id="XP_004344665.1">
    <property type="nucleotide sequence ID" value="XM_004344615.1"/>
</dbReference>
<organism evidence="5 6">
    <name type="scientific">Acanthamoeba castellanii (strain ATCC 30010 / Neff)</name>
    <dbReference type="NCBI Taxonomy" id="1257118"/>
    <lineage>
        <taxon>Eukaryota</taxon>
        <taxon>Amoebozoa</taxon>
        <taxon>Discosea</taxon>
        <taxon>Longamoebia</taxon>
        <taxon>Centramoebida</taxon>
        <taxon>Acanthamoebidae</taxon>
        <taxon>Acanthamoeba</taxon>
    </lineage>
</organism>
<proteinExistence type="predicted"/>
<dbReference type="STRING" id="1257118.L8H6P8"/>
<evidence type="ECO:0000256" key="2">
    <source>
        <dbReference type="PROSITE-ProRule" id="PRU00176"/>
    </source>
</evidence>
<evidence type="ECO:0000259" key="4">
    <source>
        <dbReference type="PROSITE" id="PS50102"/>
    </source>
</evidence>
<sequence>MKAASAPRREERPAGEKEQKKEQTKKDGETPAVPAVPEAPTHIPGRLFVGGLPRDVTPDALSNLLGAFGVRVEHVEFNTKHVPILGTNFAFVDVSPIEKTSVCVAKLNRTKWKGQSLRVELAKPSRLTKVLAHIHASDDDEAKEEAKPETAEEKKAKSKEGKRVGPWKRGKAGRLLPVLTLEKKNGRGTFIHDPAKTKHNITIFPSAMMATPDVPLSRLTYFYDESTAAAANATATTKKTNTSSTAAGAASAGAMDTDDADEAEPVIVRPPSPRPANDRVSAKLDREREFSLSLIESLVSTPPGSPPAGFDDDKEDDEEGYGGGGYDDDNEEEAQGQHDEFKAEWEKSRQNAPCLWQHGPERKAERAALQQQQQQKATDTKQAEPKPQPAAQAAKAKLEKERTEKAKLEREMKAKMEEEEREKAKILEKEREEKARIEKEKKEKERKGGEGQDGEEKEKREKERKEKEKEEKEKARAEKEKKEKEKEERKKAKALISAEEEEEGLDGMAVVEEEHTVVTTTTTTQATASETMETEEKREDEPKSSETDQSGLRVGERGWWTSMLSTAAAAAAAPTPDAPKEASFSLFSILPTPPPVEESKKTKAGGKAVDPAIASALRSMKAAPKAAGTTSSPAGAGATTRKRPAPVVAPKRFLSACQDDDYSGPAFMRPDNWEQAEEEWASSRQALSHDYKSKFKTARKRQRATTADPSV</sequence>
<evidence type="ECO:0000256" key="1">
    <source>
        <dbReference type="ARBA" id="ARBA00022884"/>
    </source>
</evidence>
<feature type="compositionally biased region" description="Low complexity" evidence="3">
    <location>
        <begin position="30"/>
        <end position="41"/>
    </location>
</feature>
<dbReference type="PANTHER" id="PTHR48029:SF1">
    <property type="entry name" value="NUCLEOLAR PROTEIN 8"/>
    <property type="match status" value="1"/>
</dbReference>
<dbReference type="PANTHER" id="PTHR48029">
    <property type="entry name" value="NUCLEOLAR PROTEIN 8"/>
    <property type="match status" value="1"/>
</dbReference>
<dbReference type="SUPFAM" id="SSF54928">
    <property type="entry name" value="RNA-binding domain, RBD"/>
    <property type="match status" value="1"/>
</dbReference>
<dbReference type="InterPro" id="IPR035979">
    <property type="entry name" value="RBD_domain_sf"/>
</dbReference>
<feature type="domain" description="RRM" evidence="4">
    <location>
        <begin position="45"/>
        <end position="124"/>
    </location>
</feature>
<feature type="compositionally biased region" description="Basic and acidic residues" evidence="3">
    <location>
        <begin position="534"/>
        <end position="546"/>
    </location>
</feature>
<feature type="region of interest" description="Disordered" evidence="3">
    <location>
        <begin position="678"/>
        <end position="711"/>
    </location>
</feature>
<feature type="region of interest" description="Disordered" evidence="3">
    <location>
        <begin position="619"/>
        <end position="649"/>
    </location>
</feature>
<accession>L8H6P8</accession>
<feature type="compositionally biased region" description="Basic and acidic residues" evidence="3">
    <location>
        <begin position="7"/>
        <end position="29"/>
    </location>
</feature>
<evidence type="ECO:0000313" key="5">
    <source>
        <dbReference type="EMBL" id="ELR20922.1"/>
    </source>
</evidence>
<reference evidence="5 6" key="1">
    <citation type="journal article" date="2013" name="Genome Biol.">
        <title>Genome of Acanthamoeba castellanii highlights extensive lateral gene transfer and early evolution of tyrosine kinase signaling.</title>
        <authorList>
            <person name="Clarke M."/>
            <person name="Lohan A.J."/>
            <person name="Liu B."/>
            <person name="Lagkouvardos I."/>
            <person name="Roy S."/>
            <person name="Zafar N."/>
            <person name="Bertelli C."/>
            <person name="Schilde C."/>
            <person name="Kianianmomeni A."/>
            <person name="Burglin T.R."/>
            <person name="Frech C."/>
            <person name="Turcotte B."/>
            <person name="Kopec K.O."/>
            <person name="Synnott J.M."/>
            <person name="Choo C."/>
            <person name="Paponov I."/>
            <person name="Finkler A."/>
            <person name="Soon Heng Tan C."/>
            <person name="Hutchins A.P."/>
            <person name="Weinmeier T."/>
            <person name="Rattei T."/>
            <person name="Chu J.S."/>
            <person name="Gimenez G."/>
            <person name="Irimia M."/>
            <person name="Rigden D.J."/>
            <person name="Fitzpatrick D.A."/>
            <person name="Lorenzo-Morales J."/>
            <person name="Bateman A."/>
            <person name="Chiu C.H."/>
            <person name="Tang P."/>
            <person name="Hegemann P."/>
            <person name="Fromm H."/>
            <person name="Raoult D."/>
            <person name="Greub G."/>
            <person name="Miranda-Saavedra D."/>
            <person name="Chen N."/>
            <person name="Nash P."/>
            <person name="Ginger M.L."/>
            <person name="Horn M."/>
            <person name="Schaap P."/>
            <person name="Caler L."/>
            <person name="Loftus B."/>
        </authorList>
    </citation>
    <scope>NUCLEOTIDE SEQUENCE [LARGE SCALE GENOMIC DNA]</scope>
    <source>
        <strain evidence="5 6">Neff</strain>
    </source>
</reference>
<dbReference type="AlphaFoldDB" id="L8H6P8"/>
<feature type="region of interest" description="Disordered" evidence="3">
    <location>
        <begin position="136"/>
        <end position="168"/>
    </location>
</feature>
<feature type="compositionally biased region" description="Basic and acidic residues" evidence="3">
    <location>
        <begin position="144"/>
        <end position="163"/>
    </location>
</feature>
<dbReference type="GeneID" id="14921794"/>
<feature type="compositionally biased region" description="Low complexity" evidence="3">
    <location>
        <begin position="566"/>
        <end position="575"/>
    </location>
</feature>